<gene>
    <name evidence="1" type="ORF">PAXINDRAFT_57002</name>
</gene>
<organism evidence="1 2">
    <name type="scientific">Paxillus involutus ATCC 200175</name>
    <dbReference type="NCBI Taxonomy" id="664439"/>
    <lineage>
        <taxon>Eukaryota</taxon>
        <taxon>Fungi</taxon>
        <taxon>Dikarya</taxon>
        <taxon>Basidiomycota</taxon>
        <taxon>Agaricomycotina</taxon>
        <taxon>Agaricomycetes</taxon>
        <taxon>Agaricomycetidae</taxon>
        <taxon>Boletales</taxon>
        <taxon>Paxilineae</taxon>
        <taxon>Paxillaceae</taxon>
        <taxon>Paxillus</taxon>
    </lineage>
</organism>
<dbReference type="PANTHER" id="PTHR14187:SF5">
    <property type="entry name" value="HEAT SHOCK 70 KDA PROTEIN 12A"/>
    <property type="match status" value="1"/>
</dbReference>
<feature type="non-terminal residue" evidence="1">
    <location>
        <position position="184"/>
    </location>
</feature>
<evidence type="ECO:0000313" key="2">
    <source>
        <dbReference type="Proteomes" id="UP000053647"/>
    </source>
</evidence>
<dbReference type="EMBL" id="KN819399">
    <property type="protein sequence ID" value="KIJ10677.1"/>
    <property type="molecule type" value="Genomic_DNA"/>
</dbReference>
<dbReference type="HOGENOM" id="CLU_009958_1_0_1"/>
<protein>
    <submittedName>
        <fullName evidence="1">Uncharacterized protein</fullName>
    </submittedName>
</protein>
<dbReference type="PANTHER" id="PTHR14187">
    <property type="entry name" value="ALPHA KINASE/ELONGATION FACTOR 2 KINASE"/>
    <property type="match status" value="1"/>
</dbReference>
<dbReference type="Gene3D" id="3.30.420.40">
    <property type="match status" value="1"/>
</dbReference>
<reference evidence="2" key="2">
    <citation type="submission" date="2015-01" db="EMBL/GenBank/DDBJ databases">
        <title>Evolutionary Origins and Diversification of the Mycorrhizal Mutualists.</title>
        <authorList>
            <consortium name="DOE Joint Genome Institute"/>
            <consortium name="Mycorrhizal Genomics Consortium"/>
            <person name="Kohler A."/>
            <person name="Kuo A."/>
            <person name="Nagy L.G."/>
            <person name="Floudas D."/>
            <person name="Copeland A."/>
            <person name="Barry K.W."/>
            <person name="Cichocki N."/>
            <person name="Veneault-Fourrey C."/>
            <person name="LaButti K."/>
            <person name="Lindquist E.A."/>
            <person name="Lipzen A."/>
            <person name="Lundell T."/>
            <person name="Morin E."/>
            <person name="Murat C."/>
            <person name="Riley R."/>
            <person name="Ohm R."/>
            <person name="Sun H."/>
            <person name="Tunlid A."/>
            <person name="Henrissat B."/>
            <person name="Grigoriev I.V."/>
            <person name="Hibbett D.S."/>
            <person name="Martin F."/>
        </authorList>
    </citation>
    <scope>NUCLEOTIDE SEQUENCE [LARGE SCALE GENOMIC DNA]</scope>
    <source>
        <strain evidence="2">ATCC 200175</strain>
    </source>
</reference>
<accession>A0A0C9TSC0</accession>
<dbReference type="OrthoDB" id="2963168at2759"/>
<proteinExistence type="predicted"/>
<dbReference type="SUPFAM" id="SSF53067">
    <property type="entry name" value="Actin-like ATPase domain"/>
    <property type="match status" value="1"/>
</dbReference>
<evidence type="ECO:0000313" key="1">
    <source>
        <dbReference type="EMBL" id="KIJ10677.1"/>
    </source>
</evidence>
<dbReference type="InterPro" id="IPR043129">
    <property type="entry name" value="ATPase_NBD"/>
</dbReference>
<name>A0A0C9TSC0_PAXIN</name>
<feature type="non-terminal residue" evidence="1">
    <location>
        <position position="1"/>
    </location>
</feature>
<dbReference type="AlphaFoldDB" id="A0A0C9TSC0"/>
<keyword evidence="2" id="KW-1185">Reference proteome</keyword>
<sequence>RPYTGPTKVVIAFDIGTTNSAISYCILEQGRLPRIHRVNRFPGQKHGHGDARVPSVLYYDNIGNVRAIGRSALTDENVIETAEEDGWMMVEWWKLHLHPKHLSYTHIKRGDIPPLPLGKSVGDILTDFIRYLFRCTHTYINENHVGFNWQSVKDSTEFVLTHPNGWDVEQQQSYRRAAERAGIV</sequence>
<reference evidence="1 2" key="1">
    <citation type="submission" date="2014-06" db="EMBL/GenBank/DDBJ databases">
        <authorList>
            <consortium name="DOE Joint Genome Institute"/>
            <person name="Kuo A."/>
            <person name="Kohler A."/>
            <person name="Nagy L.G."/>
            <person name="Floudas D."/>
            <person name="Copeland A."/>
            <person name="Barry K.W."/>
            <person name="Cichocki N."/>
            <person name="Veneault-Fourrey C."/>
            <person name="LaButti K."/>
            <person name="Lindquist E.A."/>
            <person name="Lipzen A."/>
            <person name="Lundell T."/>
            <person name="Morin E."/>
            <person name="Murat C."/>
            <person name="Sun H."/>
            <person name="Tunlid A."/>
            <person name="Henrissat B."/>
            <person name="Grigoriev I.V."/>
            <person name="Hibbett D.S."/>
            <person name="Martin F."/>
            <person name="Nordberg H.P."/>
            <person name="Cantor M.N."/>
            <person name="Hua S.X."/>
        </authorList>
    </citation>
    <scope>NUCLEOTIDE SEQUENCE [LARGE SCALE GENOMIC DNA]</scope>
    <source>
        <strain evidence="1 2">ATCC 200175</strain>
    </source>
</reference>
<dbReference type="Proteomes" id="UP000053647">
    <property type="component" value="Unassembled WGS sequence"/>
</dbReference>